<keyword evidence="2" id="KW-1185">Reference proteome</keyword>
<comment type="caution">
    <text evidence="1">The sequence shown here is derived from an EMBL/GenBank/DDBJ whole genome shotgun (WGS) entry which is preliminary data.</text>
</comment>
<evidence type="ECO:0000313" key="1">
    <source>
        <dbReference type="EMBL" id="RJS45077.1"/>
    </source>
</evidence>
<accession>A0A3A5HAR8</accession>
<reference evidence="2" key="1">
    <citation type="submission" date="2018-09" db="EMBL/GenBank/DDBJ databases">
        <authorList>
            <person name="Zhu H."/>
        </authorList>
    </citation>
    <scope>NUCLEOTIDE SEQUENCE [LARGE SCALE GENOMIC DNA]</scope>
    <source>
        <strain evidence="2">K1W22B-1</strain>
    </source>
</reference>
<evidence type="ECO:0008006" key="3">
    <source>
        <dbReference type="Google" id="ProtNLM"/>
    </source>
</evidence>
<evidence type="ECO:0000313" key="2">
    <source>
        <dbReference type="Proteomes" id="UP000276542"/>
    </source>
</evidence>
<proteinExistence type="predicted"/>
<name>A0A3A5HAR8_9ACTN</name>
<gene>
    <name evidence="1" type="ORF">D4739_01660</name>
</gene>
<dbReference type="EMBL" id="QYRP01000002">
    <property type="protein sequence ID" value="RJS45077.1"/>
    <property type="molecule type" value="Genomic_DNA"/>
</dbReference>
<sequence>MLLLAGCSPVTTDDRAVGQGSRERSIQSVASTPRCHGVSYDAVKGTEADLMRPPLRRYAASSAVCAAYWIPQVDPDKQSFVPQALALGTSSTGAVTKIFVGGYHWYPTYGNRPCQIAVLDPATGKVLQFATRFTATVNGTSTFCRHGGGLELDQHGLWLLETGRLWLLDPNALTTPRAVKRVWSLPSGVRGSTLVIAGNRLGIGSYKESRHGRLWWFDKSRIVEPGRRTLPAATSSRQMPIKLQGLGDGPRGLWTNASSTHCAELREPGRAARDFVPGSEDLEFRGQDIWTVSESATRAYLDAHELVVPQVLRLDLAQTRALRRVDCGF</sequence>
<dbReference type="Proteomes" id="UP000276542">
    <property type="component" value="Unassembled WGS sequence"/>
</dbReference>
<protein>
    <recommendedName>
        <fullName evidence="3">Glutaminyl-peptide cyclotransferase</fullName>
    </recommendedName>
</protein>
<dbReference type="AlphaFoldDB" id="A0A3A5HAR8"/>
<organism evidence="1 2">
    <name type="scientific">Nocardioides cavernaquae</name>
    <dbReference type="NCBI Taxonomy" id="2321396"/>
    <lineage>
        <taxon>Bacteria</taxon>
        <taxon>Bacillati</taxon>
        <taxon>Actinomycetota</taxon>
        <taxon>Actinomycetes</taxon>
        <taxon>Propionibacteriales</taxon>
        <taxon>Nocardioidaceae</taxon>
        <taxon>Nocardioides</taxon>
    </lineage>
</organism>